<feature type="transmembrane region" description="Helical" evidence="1">
    <location>
        <begin position="33"/>
        <end position="58"/>
    </location>
</feature>
<feature type="transmembrane region" description="Helical" evidence="1">
    <location>
        <begin position="97"/>
        <end position="119"/>
    </location>
</feature>
<reference evidence="2 3" key="1">
    <citation type="submission" date="2019-11" db="EMBL/GenBank/DDBJ databases">
        <title>Bacillus lacus genome.</title>
        <authorList>
            <person name="Allen C.J."/>
            <person name="Newman J.D."/>
        </authorList>
    </citation>
    <scope>NUCLEOTIDE SEQUENCE [LARGE SCALE GENOMIC DNA]</scope>
    <source>
        <strain evidence="2 3">KCTC 33946</strain>
    </source>
</reference>
<dbReference type="RefSeq" id="WP_154306162.1">
    <property type="nucleotide sequence ID" value="NZ_WKKI01000002.1"/>
</dbReference>
<keyword evidence="1" id="KW-0472">Membrane</keyword>
<comment type="caution">
    <text evidence="2">The sequence shown here is derived from an EMBL/GenBank/DDBJ whole genome shotgun (WGS) entry which is preliminary data.</text>
</comment>
<evidence type="ECO:0000256" key="1">
    <source>
        <dbReference type="SAM" id="Phobius"/>
    </source>
</evidence>
<dbReference type="AlphaFoldDB" id="A0A7X2LYV9"/>
<evidence type="ECO:0000313" key="3">
    <source>
        <dbReference type="Proteomes" id="UP000448867"/>
    </source>
</evidence>
<dbReference type="Pfam" id="PF07155">
    <property type="entry name" value="ECF-ribofla_trS"/>
    <property type="match status" value="1"/>
</dbReference>
<feature type="transmembrane region" description="Helical" evidence="1">
    <location>
        <begin position="65"/>
        <end position="85"/>
    </location>
</feature>
<sequence>MSVKKISLLSLLAALAVAGRVSFQFIPNVQPMTAVIMITSILLGPLSGLIVAALGAFLSNLLMGMGYWTISQVAAWGSIAVLFGYLGKLSVKRMLMIGTPFAVAAGYLYGFIVSLPMFIMTKHGWLYYLSGLPFDTAHAVGNGIFFFILYPVMARAYYSLSDRWLYS</sequence>
<evidence type="ECO:0000313" key="2">
    <source>
        <dbReference type="EMBL" id="MRX71044.1"/>
    </source>
</evidence>
<name>A0A7X2LYV9_9BACI</name>
<accession>A0A7X2LYV9</accession>
<dbReference type="Proteomes" id="UP000448867">
    <property type="component" value="Unassembled WGS sequence"/>
</dbReference>
<proteinExistence type="predicted"/>
<keyword evidence="3" id="KW-1185">Reference proteome</keyword>
<keyword evidence="1" id="KW-0812">Transmembrane</keyword>
<dbReference type="GO" id="GO:0016020">
    <property type="term" value="C:membrane"/>
    <property type="evidence" value="ECO:0007669"/>
    <property type="project" value="InterPro"/>
</dbReference>
<dbReference type="Gene3D" id="1.10.1760.20">
    <property type="match status" value="1"/>
</dbReference>
<gene>
    <name evidence="2" type="ORF">GJU40_02525</name>
</gene>
<keyword evidence="1" id="KW-1133">Transmembrane helix</keyword>
<dbReference type="EMBL" id="WKKI01000002">
    <property type="protein sequence ID" value="MRX71044.1"/>
    <property type="molecule type" value="Genomic_DNA"/>
</dbReference>
<dbReference type="InterPro" id="IPR009825">
    <property type="entry name" value="ECF_substrate-spec-like"/>
</dbReference>
<organism evidence="2 3">
    <name type="scientific">Metabacillus lacus</name>
    <dbReference type="NCBI Taxonomy" id="1983721"/>
    <lineage>
        <taxon>Bacteria</taxon>
        <taxon>Bacillati</taxon>
        <taxon>Bacillota</taxon>
        <taxon>Bacilli</taxon>
        <taxon>Bacillales</taxon>
        <taxon>Bacillaceae</taxon>
        <taxon>Metabacillus</taxon>
    </lineage>
</organism>
<dbReference type="OrthoDB" id="5198189at2"/>
<protein>
    <submittedName>
        <fullName evidence="2">ECF transporter S component</fullName>
    </submittedName>
</protein>